<name>A0A1M6IR18_9FIRM</name>
<feature type="domain" description="Aminotransferase class V" evidence="7">
    <location>
        <begin position="2"/>
        <end position="363"/>
    </location>
</feature>
<dbReference type="GO" id="GO:0031071">
    <property type="term" value="F:cysteine desulfurase activity"/>
    <property type="evidence" value="ECO:0007669"/>
    <property type="project" value="UniProtKB-ARBA"/>
</dbReference>
<dbReference type="OrthoDB" id="9808002at2"/>
<dbReference type="InterPro" id="IPR015424">
    <property type="entry name" value="PyrdxlP-dep_Trfase"/>
</dbReference>
<keyword evidence="9" id="KW-1185">Reference proteome</keyword>
<evidence type="ECO:0000313" key="8">
    <source>
        <dbReference type="EMBL" id="SHJ36828.1"/>
    </source>
</evidence>
<dbReference type="GO" id="GO:0051536">
    <property type="term" value="F:iron-sulfur cluster binding"/>
    <property type="evidence" value="ECO:0007669"/>
    <property type="project" value="UniProtKB-KW"/>
</dbReference>
<dbReference type="AlphaFoldDB" id="A0A1M6IR18"/>
<keyword evidence="4" id="KW-0663">Pyridoxal phosphate</keyword>
<sequence>MIYFDNSATTKPYKEVVDLVAKISYEEFGNPASLHSFGMRAERILEQSRKQLAETLKADPEEIIFTSGGTESINMAIKGTAEAMKRSGKHILSTPIEHPAALESLKVLEEMGFTVEMLNVDDKGRIDPEELKRKIRKDTILVNIMMVNNETGVIQPVAEAAQIIKSVNPKTVFHVDAVQAYGKLPIDTRKLKADIISFSAHKIHGPRGVGMMYLRHGTKIRPILTGGGQEKQYRSGTVNVPGIAGFACAAVRKTSQMEEDNRTIRQVRERLIAELKSRMPDQIRINSPEDGLPGILSISFRSVKSEVILHALEQHEIYVSSGSACSSKKNSISHVIKALNIPAPWSDGTIRFSFCGENNEEEATACAQALQEILNTYALSK</sequence>
<evidence type="ECO:0000256" key="4">
    <source>
        <dbReference type="ARBA" id="ARBA00022898"/>
    </source>
</evidence>
<protein>
    <submittedName>
        <fullName evidence="8">Cysteine desulfurase</fullName>
    </submittedName>
</protein>
<dbReference type="InterPro" id="IPR000192">
    <property type="entry name" value="Aminotrans_V_dom"/>
</dbReference>
<evidence type="ECO:0000259" key="7">
    <source>
        <dbReference type="Pfam" id="PF00266"/>
    </source>
</evidence>
<dbReference type="PANTHER" id="PTHR11601">
    <property type="entry name" value="CYSTEINE DESULFURYLASE FAMILY MEMBER"/>
    <property type="match status" value="1"/>
</dbReference>
<proteinExistence type="inferred from homology"/>
<dbReference type="GO" id="GO:0046872">
    <property type="term" value="F:metal ion binding"/>
    <property type="evidence" value="ECO:0007669"/>
    <property type="project" value="UniProtKB-KW"/>
</dbReference>
<dbReference type="Proteomes" id="UP000324781">
    <property type="component" value="Unassembled WGS sequence"/>
</dbReference>
<dbReference type="SUPFAM" id="SSF53383">
    <property type="entry name" value="PLP-dependent transferases"/>
    <property type="match status" value="1"/>
</dbReference>
<evidence type="ECO:0000256" key="2">
    <source>
        <dbReference type="ARBA" id="ARBA00006490"/>
    </source>
</evidence>
<evidence type="ECO:0000256" key="5">
    <source>
        <dbReference type="ARBA" id="ARBA00023004"/>
    </source>
</evidence>
<evidence type="ECO:0000256" key="1">
    <source>
        <dbReference type="ARBA" id="ARBA00001933"/>
    </source>
</evidence>
<accession>A0A1M6IR18</accession>
<keyword evidence="5" id="KW-0408">Iron</keyword>
<reference evidence="8 9" key="1">
    <citation type="submission" date="2016-11" db="EMBL/GenBank/DDBJ databases">
        <authorList>
            <person name="Varghese N."/>
            <person name="Submissions S."/>
        </authorList>
    </citation>
    <scope>NUCLEOTIDE SEQUENCE [LARGE SCALE GENOMIC DNA]</scope>
    <source>
        <strain evidence="8 9">DSM 19027</strain>
    </source>
</reference>
<dbReference type="Gene3D" id="3.90.1150.10">
    <property type="entry name" value="Aspartate Aminotransferase, domain 1"/>
    <property type="match status" value="1"/>
</dbReference>
<dbReference type="EMBL" id="FQZP01000046">
    <property type="protein sequence ID" value="SHJ36828.1"/>
    <property type="molecule type" value="Genomic_DNA"/>
</dbReference>
<dbReference type="RefSeq" id="WP_149679309.1">
    <property type="nucleotide sequence ID" value="NZ_FQZP01000046.1"/>
</dbReference>
<dbReference type="InterPro" id="IPR015422">
    <property type="entry name" value="PyrdxlP-dep_Trfase_small"/>
</dbReference>
<dbReference type="PANTHER" id="PTHR11601:SF50">
    <property type="entry name" value="CYSTEINE DESULFURASE ISCS 2-RELATED"/>
    <property type="match status" value="1"/>
</dbReference>
<dbReference type="InterPro" id="IPR016454">
    <property type="entry name" value="Cysteine_dSase"/>
</dbReference>
<dbReference type="InterPro" id="IPR015421">
    <property type="entry name" value="PyrdxlP-dep_Trfase_major"/>
</dbReference>
<evidence type="ECO:0000256" key="6">
    <source>
        <dbReference type="ARBA" id="ARBA00023014"/>
    </source>
</evidence>
<comment type="cofactor">
    <cofactor evidence="1">
        <name>pyridoxal 5'-phosphate</name>
        <dbReference type="ChEBI" id="CHEBI:597326"/>
    </cofactor>
</comment>
<keyword evidence="6" id="KW-0411">Iron-sulfur</keyword>
<dbReference type="Gene3D" id="3.40.640.10">
    <property type="entry name" value="Type I PLP-dependent aspartate aminotransferase-like (Major domain)"/>
    <property type="match status" value="1"/>
</dbReference>
<evidence type="ECO:0000256" key="3">
    <source>
        <dbReference type="ARBA" id="ARBA00022723"/>
    </source>
</evidence>
<dbReference type="FunFam" id="3.40.640.10:FF:000084">
    <property type="entry name" value="IscS-like cysteine desulfurase"/>
    <property type="match status" value="1"/>
</dbReference>
<comment type="similarity">
    <text evidence="2">Belongs to the class-V pyridoxal-phosphate-dependent aminotransferase family. NifS/IscS subfamily.</text>
</comment>
<gene>
    <name evidence="8" type="ORF">SAMN05444373_104616</name>
</gene>
<evidence type="ECO:0000313" key="9">
    <source>
        <dbReference type="Proteomes" id="UP000324781"/>
    </source>
</evidence>
<dbReference type="Gene3D" id="1.10.260.50">
    <property type="match status" value="1"/>
</dbReference>
<keyword evidence="3" id="KW-0479">Metal-binding</keyword>
<organism evidence="8 9">
    <name type="scientific">Thermoclostridium caenicola</name>
    <dbReference type="NCBI Taxonomy" id="659425"/>
    <lineage>
        <taxon>Bacteria</taxon>
        <taxon>Bacillati</taxon>
        <taxon>Bacillota</taxon>
        <taxon>Clostridia</taxon>
        <taxon>Eubacteriales</taxon>
        <taxon>Oscillospiraceae</taxon>
        <taxon>Thermoclostridium</taxon>
    </lineage>
</organism>
<dbReference type="PIRSF" id="PIRSF005572">
    <property type="entry name" value="NifS"/>
    <property type="match status" value="1"/>
</dbReference>
<dbReference type="Pfam" id="PF00266">
    <property type="entry name" value="Aminotran_5"/>
    <property type="match status" value="1"/>
</dbReference>